<keyword evidence="5 11" id="KW-0812">Transmembrane</keyword>
<evidence type="ECO:0000256" key="12">
    <source>
        <dbReference type="RuleBase" id="RU003357"/>
    </source>
</evidence>
<evidence type="ECO:0000313" key="18">
    <source>
        <dbReference type="Proteomes" id="UP000716322"/>
    </source>
</evidence>
<dbReference type="InterPro" id="IPR012910">
    <property type="entry name" value="Plug_dom"/>
</dbReference>
<feature type="signal peptide" evidence="14">
    <location>
        <begin position="1"/>
        <end position="22"/>
    </location>
</feature>
<dbReference type="Pfam" id="PF00593">
    <property type="entry name" value="TonB_dep_Rec_b-barrel"/>
    <property type="match status" value="1"/>
</dbReference>
<keyword evidence="10 11" id="KW-0998">Cell outer membrane</keyword>
<dbReference type="Proteomes" id="UP000716322">
    <property type="component" value="Unassembled WGS sequence"/>
</dbReference>
<comment type="subcellular location">
    <subcellularLocation>
        <location evidence="1 11">Cell outer membrane</location>
        <topology evidence="1 11">Multi-pass membrane protein</topology>
    </subcellularLocation>
</comment>
<evidence type="ECO:0000259" key="15">
    <source>
        <dbReference type="Pfam" id="PF00593"/>
    </source>
</evidence>
<evidence type="ECO:0000256" key="7">
    <source>
        <dbReference type="ARBA" id="ARBA00023065"/>
    </source>
</evidence>
<evidence type="ECO:0000256" key="14">
    <source>
        <dbReference type="SAM" id="SignalP"/>
    </source>
</evidence>
<keyword evidence="3 11" id="KW-1134">Transmembrane beta strand</keyword>
<dbReference type="InterPro" id="IPR036942">
    <property type="entry name" value="Beta-barrel_TonB_sf"/>
</dbReference>
<keyword evidence="14" id="KW-0732">Signal</keyword>
<proteinExistence type="inferred from homology"/>
<feature type="domain" description="TonB-dependent receptor-like beta-barrel" evidence="15">
    <location>
        <begin position="272"/>
        <end position="717"/>
    </location>
</feature>
<keyword evidence="7" id="KW-0406">Ion transport</keyword>
<evidence type="ECO:0000256" key="8">
    <source>
        <dbReference type="ARBA" id="ARBA00023077"/>
    </source>
</evidence>
<comment type="caution">
    <text evidence="17">The sequence shown here is derived from an EMBL/GenBank/DDBJ whole genome shotgun (WGS) entry which is preliminary data.</text>
</comment>
<dbReference type="RefSeq" id="WP_166863098.1">
    <property type="nucleotide sequence ID" value="NZ_JAAQOM010000018.1"/>
</dbReference>
<gene>
    <name evidence="17" type="ORF">HAV22_25430</name>
</gene>
<dbReference type="Pfam" id="PF07715">
    <property type="entry name" value="Plug"/>
    <property type="match status" value="1"/>
</dbReference>
<evidence type="ECO:0000256" key="11">
    <source>
        <dbReference type="PROSITE-ProRule" id="PRU01360"/>
    </source>
</evidence>
<keyword evidence="2 11" id="KW-0813">Transport</keyword>
<keyword evidence="18" id="KW-1185">Reference proteome</keyword>
<dbReference type="InterPro" id="IPR000531">
    <property type="entry name" value="Beta-barrel_TonB"/>
</dbReference>
<protein>
    <submittedName>
        <fullName evidence="17">TonB-dependent receptor</fullName>
    </submittedName>
</protein>
<evidence type="ECO:0000256" key="5">
    <source>
        <dbReference type="ARBA" id="ARBA00022692"/>
    </source>
</evidence>
<dbReference type="PANTHER" id="PTHR32552:SF81">
    <property type="entry name" value="TONB-DEPENDENT OUTER MEMBRANE RECEPTOR"/>
    <property type="match status" value="1"/>
</dbReference>
<keyword evidence="6" id="KW-0408">Iron</keyword>
<feature type="chain" id="PRO_5046364180" evidence="14">
    <location>
        <begin position="23"/>
        <end position="745"/>
    </location>
</feature>
<keyword evidence="9 11" id="KW-0472">Membrane</keyword>
<keyword evidence="8 12" id="KW-0798">TonB box</keyword>
<keyword evidence="4" id="KW-0410">Iron transport</keyword>
<evidence type="ECO:0000256" key="3">
    <source>
        <dbReference type="ARBA" id="ARBA00022452"/>
    </source>
</evidence>
<evidence type="ECO:0000256" key="4">
    <source>
        <dbReference type="ARBA" id="ARBA00022496"/>
    </source>
</evidence>
<reference evidence="17 18" key="1">
    <citation type="submission" date="2020-03" db="EMBL/GenBank/DDBJ databases">
        <title>Genome sequence of strain Massilia sp. TW-1.</title>
        <authorList>
            <person name="Chaudhary D.K."/>
        </authorList>
    </citation>
    <scope>NUCLEOTIDE SEQUENCE [LARGE SCALE GENOMIC DNA]</scope>
    <source>
        <strain evidence="17 18">TW-1</strain>
    </source>
</reference>
<evidence type="ECO:0000256" key="9">
    <source>
        <dbReference type="ARBA" id="ARBA00023136"/>
    </source>
</evidence>
<feature type="domain" description="TonB-dependent receptor plug" evidence="16">
    <location>
        <begin position="71"/>
        <end position="177"/>
    </location>
</feature>
<accession>A0ABX0PI49</accession>
<dbReference type="EMBL" id="JAAQOM010000018">
    <property type="protein sequence ID" value="NIA56971.1"/>
    <property type="molecule type" value="Genomic_DNA"/>
</dbReference>
<evidence type="ECO:0000256" key="6">
    <source>
        <dbReference type="ARBA" id="ARBA00023004"/>
    </source>
</evidence>
<dbReference type="InterPro" id="IPR039426">
    <property type="entry name" value="TonB-dep_rcpt-like"/>
</dbReference>
<dbReference type="PROSITE" id="PS52016">
    <property type="entry name" value="TONB_DEPENDENT_REC_3"/>
    <property type="match status" value="1"/>
</dbReference>
<sequence>MSNVKTICVGLIVLGAPTAVFAGEPDSQVVNQPQVAASDAPATPAAPIPVPAEAGKIEEVVVTAQKRSENAQKVPIAISVITEKNLEAQHITGMEDLPALLPGLKVGNSAGSGLVYLRGTGQNSGAPGIVNPISTYLDGIYIGIARLGLFDLPAVSQIALLKGPQGSLFGRNASGGIIQVATKDPSSRSSGSAQLGYGNFGTVNGAVYATGALGDTVAANFSFKGRTQSQGEITNVYTGNDLLKERSYSMQSKIRWTPNDDTTVLLNAARLSSRDVRGVVNGPLPGYTANDGVTTYLGEDKVRLRYDPHSKVDTKLLSLKVTHDLEWAAVSNLLHGLSSETLFKDLQGSGHAGRPNPNNQPDQHITAPTRIIANGDDLQISSTGNGPLKWIAGLSYEYERTDSTFAVYADEALISNTIGRVTSDALAEFAQATYAITPSTRVTGGLRYTSDKLTFTGRNTVTGQTSAGLAPSTTYKQLTWRAAIDHDLTRKILLYAAANRGFKAGQYNITSVTNPPVKPEIVDGVETGFKSMLFDRLRLNTALFYQKSSNIQLRSNQAGNVILFNAAKAKTAGMDVDFDASLSEHWSLKGGLEWMPVAKYTSFPNASAVLPSPLTTIPANCNGTPSTVKGGTVNLVCDLTGYRMIFAAKVAATLGVQYSTTALGGKTEINVGDGYSSRYFIDPNGSTFVDPQHVLNASVVWSAPGDKWNVRLWGTNLTDAKTGFRGFAYIPGSPRRFGVEVGMNL</sequence>
<dbReference type="PANTHER" id="PTHR32552">
    <property type="entry name" value="FERRICHROME IRON RECEPTOR-RELATED"/>
    <property type="match status" value="1"/>
</dbReference>
<dbReference type="SUPFAM" id="SSF56935">
    <property type="entry name" value="Porins"/>
    <property type="match status" value="1"/>
</dbReference>
<name>A0ABX0PI49_9BURK</name>
<dbReference type="Gene3D" id="2.40.170.20">
    <property type="entry name" value="TonB-dependent receptor, beta-barrel domain"/>
    <property type="match status" value="1"/>
</dbReference>
<evidence type="ECO:0000256" key="10">
    <source>
        <dbReference type="ARBA" id="ARBA00023237"/>
    </source>
</evidence>
<evidence type="ECO:0000256" key="13">
    <source>
        <dbReference type="SAM" id="MobiDB-lite"/>
    </source>
</evidence>
<evidence type="ECO:0000313" key="17">
    <source>
        <dbReference type="EMBL" id="NIA56971.1"/>
    </source>
</evidence>
<comment type="similarity">
    <text evidence="11 12">Belongs to the TonB-dependent receptor family.</text>
</comment>
<evidence type="ECO:0000256" key="2">
    <source>
        <dbReference type="ARBA" id="ARBA00022448"/>
    </source>
</evidence>
<keyword evidence="17" id="KW-0675">Receptor</keyword>
<evidence type="ECO:0000259" key="16">
    <source>
        <dbReference type="Pfam" id="PF07715"/>
    </source>
</evidence>
<organism evidence="17 18">
    <name type="scientific">Telluria antibiotica</name>
    <dbReference type="NCBI Taxonomy" id="2717319"/>
    <lineage>
        <taxon>Bacteria</taxon>
        <taxon>Pseudomonadati</taxon>
        <taxon>Pseudomonadota</taxon>
        <taxon>Betaproteobacteria</taxon>
        <taxon>Burkholderiales</taxon>
        <taxon>Oxalobacteraceae</taxon>
        <taxon>Telluria group</taxon>
        <taxon>Telluria</taxon>
    </lineage>
</organism>
<feature type="region of interest" description="Disordered" evidence="13">
    <location>
        <begin position="346"/>
        <end position="365"/>
    </location>
</feature>
<evidence type="ECO:0000256" key="1">
    <source>
        <dbReference type="ARBA" id="ARBA00004571"/>
    </source>
</evidence>